<dbReference type="Pfam" id="PF00460">
    <property type="entry name" value="Flg_bb_rod"/>
    <property type="match status" value="1"/>
</dbReference>
<dbReference type="InterPro" id="IPR019776">
    <property type="entry name" value="Flagellar_basal_body_rod_CS"/>
</dbReference>
<evidence type="ECO:0000313" key="9">
    <source>
        <dbReference type="EMBL" id="ASD62504.1"/>
    </source>
</evidence>
<comment type="similarity">
    <text evidence="2">Belongs to the flagella basal body rod proteins family.</text>
</comment>
<evidence type="ECO:0000259" key="8">
    <source>
        <dbReference type="Pfam" id="PF06429"/>
    </source>
</evidence>
<reference evidence="9 10" key="1">
    <citation type="submission" date="2017-04" db="EMBL/GenBank/DDBJ databases">
        <title>Whole genome sequence of Bdellovibrio bacteriovorus strain SSB218315.</title>
        <authorList>
            <person name="Oyedara O."/>
            <person name="Rodriguez-Perez M.A."/>
        </authorList>
    </citation>
    <scope>NUCLEOTIDE SEQUENCE [LARGE SCALE GENOMIC DNA]</scope>
    <source>
        <strain evidence="9 10">SSB218315</strain>
    </source>
</reference>
<dbReference type="AlphaFoldDB" id="A0A1Z3N4V6"/>
<dbReference type="InterPro" id="IPR001444">
    <property type="entry name" value="Flag_bb_rod_N"/>
</dbReference>
<protein>
    <recommendedName>
        <fullName evidence="3 6">Flagellar basal-body rod protein FlgC</fullName>
    </recommendedName>
</protein>
<evidence type="ECO:0000256" key="3">
    <source>
        <dbReference type="ARBA" id="ARBA00017941"/>
    </source>
</evidence>
<dbReference type="GO" id="GO:0030694">
    <property type="term" value="C:bacterial-type flagellum basal body, rod"/>
    <property type="evidence" value="ECO:0007669"/>
    <property type="project" value="UniProtKB-UniRule"/>
</dbReference>
<dbReference type="NCBIfam" id="TIGR01395">
    <property type="entry name" value="FlgC"/>
    <property type="match status" value="1"/>
</dbReference>
<proteinExistence type="inferred from homology"/>
<evidence type="ECO:0000256" key="4">
    <source>
        <dbReference type="ARBA" id="ARBA00023143"/>
    </source>
</evidence>
<name>A0A1Z3N4V6_BDEBC</name>
<evidence type="ECO:0000259" key="7">
    <source>
        <dbReference type="Pfam" id="PF00460"/>
    </source>
</evidence>
<sequence>MADFLTGMRISSSGMAAQRMRMNTIASNIANINTTQTPEGGPYRRKDVVFEAMPDAKNFGEIITSTDPAGSFQRVQVTDVVSDRKAPLLKYEPDHPDANADGYVAYPNINLMEEMTNMIQASRSYEANVTAVQASKDMALSALEIGR</sequence>
<keyword evidence="4 6" id="KW-0975">Bacterial flagellum</keyword>
<organism evidence="9 10">
    <name type="scientific">Bdellovibrio bacteriovorus</name>
    <dbReference type="NCBI Taxonomy" id="959"/>
    <lineage>
        <taxon>Bacteria</taxon>
        <taxon>Pseudomonadati</taxon>
        <taxon>Bdellovibrionota</taxon>
        <taxon>Bdellovibrionia</taxon>
        <taxon>Bdellovibrionales</taxon>
        <taxon>Pseudobdellovibrionaceae</taxon>
        <taxon>Bdellovibrio</taxon>
    </lineage>
</organism>
<evidence type="ECO:0000256" key="5">
    <source>
        <dbReference type="ARBA" id="ARBA00025933"/>
    </source>
</evidence>
<feature type="domain" description="Flagellar basal body rod protein N-terminal" evidence="7">
    <location>
        <begin position="8"/>
        <end position="35"/>
    </location>
</feature>
<accession>A0A1Z3N4V6</accession>
<dbReference type="PROSITE" id="PS00588">
    <property type="entry name" value="FLAGELLA_BB_ROD"/>
    <property type="match status" value="1"/>
</dbReference>
<evidence type="ECO:0000256" key="1">
    <source>
        <dbReference type="ARBA" id="ARBA00004117"/>
    </source>
</evidence>
<dbReference type="InterPro" id="IPR006299">
    <property type="entry name" value="FlgC"/>
</dbReference>
<gene>
    <name evidence="9" type="ORF">B9G79_02440</name>
</gene>
<dbReference type="Proteomes" id="UP000197003">
    <property type="component" value="Chromosome"/>
</dbReference>
<dbReference type="GO" id="GO:0071978">
    <property type="term" value="P:bacterial-type flagellum-dependent swarming motility"/>
    <property type="evidence" value="ECO:0007669"/>
    <property type="project" value="TreeGrafter"/>
</dbReference>
<evidence type="ECO:0000313" key="10">
    <source>
        <dbReference type="Proteomes" id="UP000197003"/>
    </source>
</evidence>
<evidence type="ECO:0000256" key="2">
    <source>
        <dbReference type="ARBA" id="ARBA00009677"/>
    </source>
</evidence>
<dbReference type="OrthoDB" id="5294009at2"/>
<dbReference type="RefSeq" id="WP_015092407.1">
    <property type="nucleotide sequence ID" value="NZ_CP020946.1"/>
</dbReference>
<dbReference type="PANTHER" id="PTHR30435">
    <property type="entry name" value="FLAGELLAR PROTEIN"/>
    <property type="match status" value="1"/>
</dbReference>
<comment type="subcellular location">
    <subcellularLocation>
        <location evidence="1 6">Bacterial flagellum basal body</location>
    </subcellularLocation>
</comment>
<comment type="subunit">
    <text evidence="5 6">The basal body constitutes a major portion of the flagellar organelle and consists of four rings (L,P,S, and M) mounted on a central rod. The rod consists of about 26 subunits of FlgG in the distal portion, and FlgB, FlgC and FlgF are thought to build up the proximal portion of the rod with about 6 subunits each.</text>
</comment>
<feature type="domain" description="Flagellar basal-body/hook protein C-terminal" evidence="8">
    <location>
        <begin position="101"/>
        <end position="144"/>
    </location>
</feature>
<keyword evidence="9" id="KW-0969">Cilium</keyword>
<dbReference type="EMBL" id="CP020946">
    <property type="protein sequence ID" value="ASD62504.1"/>
    <property type="molecule type" value="Genomic_DNA"/>
</dbReference>
<dbReference type="Pfam" id="PF06429">
    <property type="entry name" value="Flg_bbr_C"/>
    <property type="match status" value="1"/>
</dbReference>
<keyword evidence="9" id="KW-0282">Flagellum</keyword>
<dbReference type="PANTHER" id="PTHR30435:SF2">
    <property type="entry name" value="FLAGELLAR BASAL-BODY ROD PROTEIN FLGC"/>
    <property type="match status" value="1"/>
</dbReference>
<dbReference type="InterPro" id="IPR010930">
    <property type="entry name" value="Flg_bb/hook_C_dom"/>
</dbReference>
<evidence type="ECO:0000256" key="6">
    <source>
        <dbReference type="RuleBase" id="RU362062"/>
    </source>
</evidence>
<keyword evidence="9" id="KW-0966">Cell projection</keyword>